<dbReference type="AlphaFoldDB" id="A0AAX6I8Y5"/>
<keyword evidence="2" id="KW-1185">Reference proteome</keyword>
<reference evidence="1" key="1">
    <citation type="journal article" date="2023" name="GigaByte">
        <title>Genome assembly of the bearded iris, Iris pallida Lam.</title>
        <authorList>
            <person name="Bruccoleri R.E."/>
            <person name="Oakeley E.J."/>
            <person name="Faust A.M.E."/>
            <person name="Altorfer M."/>
            <person name="Dessus-Babus S."/>
            <person name="Burckhardt D."/>
            <person name="Oertli M."/>
            <person name="Naumann U."/>
            <person name="Petersen F."/>
            <person name="Wong J."/>
        </authorList>
    </citation>
    <scope>NUCLEOTIDE SEQUENCE</scope>
    <source>
        <strain evidence="1">GSM-AAB239-AS_SAM_17_03QT</strain>
    </source>
</reference>
<proteinExistence type="predicted"/>
<accession>A0AAX6I8Y5</accession>
<sequence length="91" mass="10075">MFQRSTPNPTSAPTSCFLSHSTAITIIVIPTAITITITTTTQISAITTTTPYTDHRLHLHDHHQAPCLHHPPYTELNPTVTTTIDYFLLPP</sequence>
<evidence type="ECO:0000313" key="2">
    <source>
        <dbReference type="Proteomes" id="UP001140949"/>
    </source>
</evidence>
<name>A0AAX6I8Y5_IRIPA</name>
<evidence type="ECO:0000313" key="1">
    <source>
        <dbReference type="EMBL" id="KAJ6849224.1"/>
    </source>
</evidence>
<organism evidence="1 2">
    <name type="scientific">Iris pallida</name>
    <name type="common">Sweet iris</name>
    <dbReference type="NCBI Taxonomy" id="29817"/>
    <lineage>
        <taxon>Eukaryota</taxon>
        <taxon>Viridiplantae</taxon>
        <taxon>Streptophyta</taxon>
        <taxon>Embryophyta</taxon>
        <taxon>Tracheophyta</taxon>
        <taxon>Spermatophyta</taxon>
        <taxon>Magnoliopsida</taxon>
        <taxon>Liliopsida</taxon>
        <taxon>Asparagales</taxon>
        <taxon>Iridaceae</taxon>
        <taxon>Iridoideae</taxon>
        <taxon>Irideae</taxon>
        <taxon>Iris</taxon>
    </lineage>
</organism>
<dbReference type="EMBL" id="JANAVB010003600">
    <property type="protein sequence ID" value="KAJ6849224.1"/>
    <property type="molecule type" value="Genomic_DNA"/>
</dbReference>
<protein>
    <submittedName>
        <fullName evidence="1">Pollen-specific leucine-rich repeat extensin-like protein 4</fullName>
    </submittedName>
</protein>
<gene>
    <name evidence="1" type="ORF">M6B38_269465</name>
</gene>
<dbReference type="Proteomes" id="UP001140949">
    <property type="component" value="Unassembled WGS sequence"/>
</dbReference>
<comment type="caution">
    <text evidence="1">The sequence shown here is derived from an EMBL/GenBank/DDBJ whole genome shotgun (WGS) entry which is preliminary data.</text>
</comment>
<reference evidence="1" key="2">
    <citation type="submission" date="2023-04" db="EMBL/GenBank/DDBJ databases">
        <authorList>
            <person name="Bruccoleri R.E."/>
            <person name="Oakeley E.J."/>
            <person name="Faust A.-M."/>
            <person name="Dessus-Babus S."/>
            <person name="Altorfer M."/>
            <person name="Burckhardt D."/>
            <person name="Oertli M."/>
            <person name="Naumann U."/>
            <person name="Petersen F."/>
            <person name="Wong J."/>
        </authorList>
    </citation>
    <scope>NUCLEOTIDE SEQUENCE</scope>
    <source>
        <strain evidence="1">GSM-AAB239-AS_SAM_17_03QT</strain>
        <tissue evidence="1">Leaf</tissue>
    </source>
</reference>